<keyword evidence="3 8" id="KW-0479">Metal-binding</keyword>
<feature type="binding site" evidence="8">
    <location>
        <begin position="141"/>
        <end position="143"/>
    </location>
    <ligand>
        <name>GTP</name>
        <dbReference type="ChEBI" id="CHEBI:37565"/>
    </ligand>
</feature>
<keyword evidence="10" id="KW-1185">Reference proteome</keyword>
<comment type="subunit">
    <text evidence="1 8">Homodimer.</text>
</comment>
<dbReference type="GO" id="GO:0046040">
    <property type="term" value="P:IMP metabolic process"/>
    <property type="evidence" value="ECO:0007669"/>
    <property type="project" value="TreeGrafter"/>
</dbReference>
<organism evidence="9 10">
    <name type="scientific">Paenibacillus herberti</name>
    <dbReference type="NCBI Taxonomy" id="1619309"/>
    <lineage>
        <taxon>Bacteria</taxon>
        <taxon>Bacillati</taxon>
        <taxon>Bacillota</taxon>
        <taxon>Bacilli</taxon>
        <taxon>Bacillales</taxon>
        <taxon>Paenibacillaceae</taxon>
        <taxon>Paenibacillus</taxon>
    </lineage>
</organism>
<dbReference type="GO" id="GO:0005525">
    <property type="term" value="F:GTP binding"/>
    <property type="evidence" value="ECO:0007669"/>
    <property type="project" value="UniProtKB-UniRule"/>
</dbReference>
<dbReference type="AlphaFoldDB" id="A0A229P191"/>
<comment type="caution">
    <text evidence="8">Lacks conserved residue(s) required for the propagation of feature annotation.</text>
</comment>
<dbReference type="SMART" id="SM00788">
    <property type="entry name" value="Adenylsucc_synt"/>
    <property type="match status" value="1"/>
</dbReference>
<comment type="catalytic activity">
    <reaction evidence="8">
        <text>IMP + L-aspartate + GTP = N(6)-(1,2-dicarboxyethyl)-AMP + GDP + phosphate + 2 H(+)</text>
        <dbReference type="Rhea" id="RHEA:15753"/>
        <dbReference type="ChEBI" id="CHEBI:15378"/>
        <dbReference type="ChEBI" id="CHEBI:29991"/>
        <dbReference type="ChEBI" id="CHEBI:37565"/>
        <dbReference type="ChEBI" id="CHEBI:43474"/>
        <dbReference type="ChEBI" id="CHEBI:57567"/>
        <dbReference type="ChEBI" id="CHEBI:58053"/>
        <dbReference type="ChEBI" id="CHEBI:58189"/>
        <dbReference type="EC" id="6.3.4.4"/>
    </reaction>
</comment>
<dbReference type="Gene3D" id="3.90.170.10">
    <property type="entry name" value="Adenylosuccinate Synthetase, subunit A, domain 3"/>
    <property type="match status" value="1"/>
</dbReference>
<dbReference type="GO" id="GO:0005737">
    <property type="term" value="C:cytoplasm"/>
    <property type="evidence" value="ECO:0007669"/>
    <property type="project" value="UniProtKB-SubCell"/>
</dbReference>
<dbReference type="SUPFAM" id="SSF52540">
    <property type="entry name" value="P-loop containing nucleoside triphosphate hydrolases"/>
    <property type="match status" value="1"/>
</dbReference>
<keyword evidence="8" id="KW-0963">Cytoplasm</keyword>
<reference evidence="9 10" key="1">
    <citation type="submission" date="2017-07" db="EMBL/GenBank/DDBJ databases">
        <title>Paenibacillus herberti R33 genome sequencing and assembly.</title>
        <authorList>
            <person name="Su W."/>
        </authorList>
    </citation>
    <scope>NUCLEOTIDE SEQUENCE [LARGE SCALE GENOMIC DNA]</scope>
    <source>
        <strain evidence="9 10">R33</strain>
    </source>
</reference>
<keyword evidence="2 8" id="KW-0436">Ligase</keyword>
<feature type="binding site" evidence="8">
    <location>
        <position position="34"/>
    </location>
    <ligand>
        <name>GTP</name>
        <dbReference type="ChEBI" id="CHEBI:37565"/>
    </ligand>
</feature>
<proteinExistence type="inferred from homology"/>
<dbReference type="HAMAP" id="MF_00011">
    <property type="entry name" value="Adenylosucc_synth"/>
    <property type="match status" value="1"/>
</dbReference>
<keyword evidence="5 8" id="KW-0658">Purine biosynthesis</keyword>
<evidence type="ECO:0000313" key="9">
    <source>
        <dbReference type="EMBL" id="OXM15898.1"/>
    </source>
</evidence>
<name>A0A229P191_9BACL</name>
<comment type="similarity">
    <text evidence="8">Belongs to the adenylosuccinate synthetase family.</text>
</comment>
<gene>
    <name evidence="8" type="primary">purA</name>
    <name evidence="9" type="ORF">CGZ75_04080</name>
</gene>
<dbReference type="GO" id="GO:0000287">
    <property type="term" value="F:magnesium ion binding"/>
    <property type="evidence" value="ECO:0007669"/>
    <property type="project" value="UniProtKB-UniRule"/>
</dbReference>
<dbReference type="InterPro" id="IPR042111">
    <property type="entry name" value="Adenylosuccinate_synth_dom3"/>
</dbReference>
<comment type="subcellular location">
    <subcellularLocation>
        <location evidence="8">Cytoplasm</location>
    </subcellularLocation>
</comment>
<evidence type="ECO:0000256" key="3">
    <source>
        <dbReference type="ARBA" id="ARBA00022723"/>
    </source>
</evidence>
<evidence type="ECO:0000256" key="5">
    <source>
        <dbReference type="ARBA" id="ARBA00022755"/>
    </source>
</evidence>
<evidence type="ECO:0000256" key="1">
    <source>
        <dbReference type="ARBA" id="ARBA00011738"/>
    </source>
</evidence>
<feature type="binding site" description="in other chain" evidence="8">
    <location>
        <position position="32"/>
    </location>
    <ligand>
        <name>IMP</name>
        <dbReference type="ChEBI" id="CHEBI:58053"/>
        <note>ligand shared between dimeric partners</note>
    </ligand>
</feature>
<comment type="caution">
    <text evidence="9">The sequence shown here is derived from an EMBL/GenBank/DDBJ whole genome shotgun (WGS) entry which is preliminary data.</text>
</comment>
<evidence type="ECO:0000313" key="10">
    <source>
        <dbReference type="Proteomes" id="UP000215145"/>
    </source>
</evidence>
<protein>
    <recommendedName>
        <fullName evidence="8">Adenylosuccinate synthetase</fullName>
        <shortName evidence="8">AMPSase</shortName>
        <shortName evidence="8">AdSS</shortName>
        <ecNumber evidence="8">6.3.4.4</ecNumber>
    </recommendedName>
    <alternativeName>
        <fullName evidence="8">IMP--aspartate ligase</fullName>
    </alternativeName>
</protein>
<feature type="binding site" evidence="8">
    <location>
        <begin position="28"/>
        <end position="34"/>
    </location>
    <ligand>
        <name>substrate</name>
    </ligand>
</feature>
<dbReference type="UniPathway" id="UPA00075">
    <property type="reaction ID" value="UER00335"/>
</dbReference>
<dbReference type="GO" id="GO:0004019">
    <property type="term" value="F:adenylosuccinate synthase activity"/>
    <property type="evidence" value="ECO:0007669"/>
    <property type="project" value="UniProtKB-UniRule"/>
</dbReference>
<dbReference type="OrthoDB" id="9807553at2"/>
<dbReference type="PANTHER" id="PTHR11846:SF0">
    <property type="entry name" value="ADENYLOSUCCINATE SYNTHETASE"/>
    <property type="match status" value="1"/>
</dbReference>
<evidence type="ECO:0000256" key="2">
    <source>
        <dbReference type="ARBA" id="ARBA00022598"/>
    </source>
</evidence>
<keyword evidence="6 8" id="KW-0460">Magnesium</keyword>
<dbReference type="GO" id="GO:0044208">
    <property type="term" value="P:'de novo' AMP biosynthetic process"/>
    <property type="evidence" value="ECO:0007669"/>
    <property type="project" value="UniProtKB-UniRule"/>
</dbReference>
<evidence type="ECO:0000256" key="6">
    <source>
        <dbReference type="ARBA" id="ARBA00022842"/>
    </source>
</evidence>
<comment type="pathway">
    <text evidence="8">Purine metabolism; AMP biosynthesis via de novo pathway; AMP from IMP: step 1/2.</text>
</comment>
<sequence>MIIELLSVYGAEAEELRKRGGSGGEYGATTGRPRRMGWFDVPAARYGCRVQGATGIALTNLDVLGYLDEIPICVEYEIDGERTDEFPVTGRLESAKPVLASLPGWRCDISGARTMADLPREARSYVEFVEKALDVPVQYVSVGPERGQTILCG</sequence>
<keyword evidence="4 8" id="KW-0547">Nucleotide-binding</keyword>
<evidence type="ECO:0000256" key="8">
    <source>
        <dbReference type="HAMAP-Rule" id="MF_00011"/>
    </source>
</evidence>
<dbReference type="FunFam" id="3.90.170.10:FF:000001">
    <property type="entry name" value="Adenylosuccinate synthetase"/>
    <property type="match status" value="1"/>
</dbReference>
<dbReference type="EMBL" id="NMUQ01000001">
    <property type="protein sequence ID" value="OXM15898.1"/>
    <property type="molecule type" value="Genomic_DNA"/>
</dbReference>
<dbReference type="InterPro" id="IPR001114">
    <property type="entry name" value="Adenylosuccinate_synthetase"/>
</dbReference>
<dbReference type="Pfam" id="PF00709">
    <property type="entry name" value="Adenylsucc_synt"/>
    <property type="match status" value="1"/>
</dbReference>
<dbReference type="EC" id="6.3.4.4" evidence="8"/>
<dbReference type="PANTHER" id="PTHR11846">
    <property type="entry name" value="ADENYLOSUCCINATE SYNTHETASE"/>
    <property type="match status" value="1"/>
</dbReference>
<evidence type="ECO:0000256" key="7">
    <source>
        <dbReference type="ARBA" id="ARBA00023134"/>
    </source>
</evidence>
<keyword evidence="7 8" id="KW-0342">GTP-binding</keyword>
<dbReference type="Proteomes" id="UP000215145">
    <property type="component" value="Unassembled WGS sequence"/>
</dbReference>
<feature type="binding site" evidence="8">
    <location>
        <begin position="60"/>
        <end position="62"/>
    </location>
    <ligand>
        <name>GTP</name>
        <dbReference type="ChEBI" id="CHEBI:37565"/>
    </ligand>
</feature>
<evidence type="ECO:0000256" key="4">
    <source>
        <dbReference type="ARBA" id="ARBA00022741"/>
    </source>
</evidence>
<comment type="cofactor">
    <cofactor evidence="8">
        <name>Mg(2+)</name>
        <dbReference type="ChEBI" id="CHEBI:18420"/>
    </cofactor>
    <text evidence="8">Binds 1 Mg(2+) ion per subunit.</text>
</comment>
<dbReference type="InterPro" id="IPR027417">
    <property type="entry name" value="P-loop_NTPase"/>
</dbReference>
<comment type="function">
    <text evidence="8">Plays an important role in the de novo pathway of purine nucleotide biosynthesis. Catalyzes the first committed step in the biosynthesis of AMP from IMP.</text>
</comment>
<accession>A0A229P191</accession>